<evidence type="ECO:0000256" key="1">
    <source>
        <dbReference type="SAM" id="MobiDB-lite"/>
    </source>
</evidence>
<dbReference type="EMBL" id="CADIJS010000004">
    <property type="protein sequence ID" value="CAB3728182.1"/>
    <property type="molecule type" value="Genomic_DNA"/>
</dbReference>
<reference evidence="2 3" key="1">
    <citation type="submission" date="2020-04" db="EMBL/GenBank/DDBJ databases">
        <authorList>
            <person name="De Canck E."/>
        </authorList>
    </citation>
    <scope>NUCLEOTIDE SEQUENCE [LARGE SCALE GENOMIC DNA]</scope>
    <source>
        <strain evidence="2 3">LMG 1873</strain>
    </source>
</reference>
<keyword evidence="3" id="KW-1185">Reference proteome</keyword>
<protein>
    <submittedName>
        <fullName evidence="2">Uncharacterized protein</fullName>
    </submittedName>
</protein>
<proteinExistence type="predicted"/>
<dbReference type="Proteomes" id="UP000494116">
    <property type="component" value="Unassembled WGS sequence"/>
</dbReference>
<organism evidence="2 3">
    <name type="scientific">Achromobacter piechaudii</name>
    <dbReference type="NCBI Taxonomy" id="72556"/>
    <lineage>
        <taxon>Bacteria</taxon>
        <taxon>Pseudomonadati</taxon>
        <taxon>Pseudomonadota</taxon>
        <taxon>Betaproteobacteria</taxon>
        <taxon>Burkholderiales</taxon>
        <taxon>Alcaligenaceae</taxon>
        <taxon>Achromobacter</taxon>
    </lineage>
</organism>
<evidence type="ECO:0000313" key="2">
    <source>
        <dbReference type="EMBL" id="CAB3728182.1"/>
    </source>
</evidence>
<gene>
    <name evidence="2" type="ORF">LMG1873_04559</name>
</gene>
<comment type="caution">
    <text evidence="2">The sequence shown here is derived from an EMBL/GenBank/DDBJ whole genome shotgun (WGS) entry which is preliminary data.</text>
</comment>
<feature type="region of interest" description="Disordered" evidence="1">
    <location>
        <begin position="33"/>
        <end position="61"/>
    </location>
</feature>
<accession>A0ABM8L2L6</accession>
<evidence type="ECO:0000313" key="3">
    <source>
        <dbReference type="Proteomes" id="UP000494116"/>
    </source>
</evidence>
<sequence>MLMPNTAAPYWREKLLKRLLLLSVAGLTGCSASLPSGAPRMPQTAADLTQPAPTGSELLGRVTDDMPNWEKMLLDGLTK</sequence>
<name>A0ABM8L2L6_9BURK</name>